<dbReference type="Proteomes" id="UP001291309">
    <property type="component" value="Unassembled WGS sequence"/>
</dbReference>
<evidence type="ECO:0000313" key="3">
    <source>
        <dbReference type="Proteomes" id="UP001291309"/>
    </source>
</evidence>
<keyword evidence="3" id="KW-1185">Reference proteome</keyword>
<comment type="caution">
    <text evidence="2">The sequence shown here is derived from an EMBL/GenBank/DDBJ whole genome shotgun (WGS) entry which is preliminary data.</text>
</comment>
<feature type="signal peptide" evidence="1">
    <location>
        <begin position="1"/>
        <end position="20"/>
    </location>
</feature>
<dbReference type="SMART" id="SM00710">
    <property type="entry name" value="PbH1"/>
    <property type="match status" value="6"/>
</dbReference>
<sequence length="477" mass="50001">MSPRVSLLALLLIAACRASTVPPSPIPEPAAGLSEVWVDGARGESGDGSRQRPFRTLGEALALRPPPTVYVAAGLHEGPFVLPTGARLVGVGPSTVLYVEGREPVARIATGASLERLTIQGGGWGVEGAGAVRLEEVAFSGQREGAVRMTAGRLVAKESRFEASISETVGLALEGPVTAEVRESTFTGPFRRGVRVAGAEALLEGVGFREAVMALDQEGGRVRLRRVSVEGGRGAGLLVRDGTLQVEEVTVTGHEYGLASHGAKLEVRGFTSVRAERAGLGLTRSTGLLEDLRVRESGSFGALQLVDSDLEVRGFRVDDVDGYGVAATKGKLRAREGNISRVRSSEGFTGDGLHLRGVEADIESVEVREAKGAGVLAAQGAEVTLRDVTLRGCENTGLLVESLARVKAQGLEVRGTKGTALAVLRDGEVSVDVLSASGLEEGLLWAECEGATRVRLGRLKTEDRRGLPAPCVETLPR</sequence>
<feature type="chain" id="PRO_5047101904" evidence="1">
    <location>
        <begin position="21"/>
        <end position="477"/>
    </location>
</feature>
<reference evidence="2 3" key="1">
    <citation type="submission" date="2023-12" db="EMBL/GenBank/DDBJ databases">
        <title>the genome sequence of Hyalangium sp. s54d21.</title>
        <authorList>
            <person name="Zhang X."/>
        </authorList>
    </citation>
    <scope>NUCLEOTIDE SEQUENCE [LARGE SCALE GENOMIC DNA]</scope>
    <source>
        <strain evidence="3">s54d21</strain>
    </source>
</reference>
<dbReference type="Gene3D" id="2.160.20.10">
    <property type="entry name" value="Single-stranded right-handed beta-helix, Pectin lyase-like"/>
    <property type="match status" value="1"/>
</dbReference>
<dbReference type="SUPFAM" id="SSF51126">
    <property type="entry name" value="Pectin lyase-like"/>
    <property type="match status" value="1"/>
</dbReference>
<gene>
    <name evidence="2" type="ORF">SYV04_22840</name>
</gene>
<dbReference type="InterPro" id="IPR006626">
    <property type="entry name" value="PbH1"/>
</dbReference>
<dbReference type="PROSITE" id="PS51257">
    <property type="entry name" value="PROKAR_LIPOPROTEIN"/>
    <property type="match status" value="1"/>
</dbReference>
<dbReference type="EMBL" id="JAXIVS010000007">
    <property type="protein sequence ID" value="MDY7229247.1"/>
    <property type="molecule type" value="Genomic_DNA"/>
</dbReference>
<keyword evidence="1" id="KW-0732">Signal</keyword>
<protein>
    <submittedName>
        <fullName evidence="2">DUF1565 domain-containing protein</fullName>
    </submittedName>
</protein>
<dbReference type="InterPro" id="IPR011050">
    <property type="entry name" value="Pectin_lyase_fold/virulence"/>
</dbReference>
<organism evidence="2 3">
    <name type="scientific">Hyalangium rubrum</name>
    <dbReference type="NCBI Taxonomy" id="3103134"/>
    <lineage>
        <taxon>Bacteria</taxon>
        <taxon>Pseudomonadati</taxon>
        <taxon>Myxococcota</taxon>
        <taxon>Myxococcia</taxon>
        <taxon>Myxococcales</taxon>
        <taxon>Cystobacterineae</taxon>
        <taxon>Archangiaceae</taxon>
        <taxon>Hyalangium</taxon>
    </lineage>
</organism>
<dbReference type="RefSeq" id="WP_321547967.1">
    <property type="nucleotide sequence ID" value="NZ_JAXIVS010000007.1"/>
</dbReference>
<evidence type="ECO:0000256" key="1">
    <source>
        <dbReference type="SAM" id="SignalP"/>
    </source>
</evidence>
<dbReference type="InterPro" id="IPR012334">
    <property type="entry name" value="Pectin_lyas_fold"/>
</dbReference>
<evidence type="ECO:0000313" key="2">
    <source>
        <dbReference type="EMBL" id="MDY7229247.1"/>
    </source>
</evidence>
<proteinExistence type="predicted"/>
<accession>A0ABU5H6Z8</accession>
<name>A0ABU5H6Z8_9BACT</name>